<gene>
    <name evidence="2" type="ORF">AFUS01_LOCUS2366</name>
</gene>
<evidence type="ECO:0000256" key="1">
    <source>
        <dbReference type="SAM" id="Phobius"/>
    </source>
</evidence>
<keyword evidence="3" id="KW-1185">Reference proteome</keyword>
<proteinExistence type="predicted"/>
<organism evidence="2 3">
    <name type="scientific">Allacma fusca</name>
    <dbReference type="NCBI Taxonomy" id="39272"/>
    <lineage>
        <taxon>Eukaryota</taxon>
        <taxon>Metazoa</taxon>
        <taxon>Ecdysozoa</taxon>
        <taxon>Arthropoda</taxon>
        <taxon>Hexapoda</taxon>
        <taxon>Collembola</taxon>
        <taxon>Symphypleona</taxon>
        <taxon>Sminthuridae</taxon>
        <taxon>Allacma</taxon>
    </lineage>
</organism>
<dbReference type="AlphaFoldDB" id="A0A8J2J154"/>
<reference evidence="2" key="1">
    <citation type="submission" date="2021-06" db="EMBL/GenBank/DDBJ databases">
        <authorList>
            <person name="Hodson N. C."/>
            <person name="Mongue J. A."/>
            <person name="Jaron S. K."/>
        </authorList>
    </citation>
    <scope>NUCLEOTIDE SEQUENCE</scope>
</reference>
<feature type="transmembrane region" description="Helical" evidence="1">
    <location>
        <begin position="89"/>
        <end position="107"/>
    </location>
</feature>
<keyword evidence="1" id="KW-1133">Transmembrane helix</keyword>
<feature type="transmembrane region" description="Helical" evidence="1">
    <location>
        <begin position="54"/>
        <end position="77"/>
    </location>
</feature>
<accession>A0A8J2J154</accession>
<feature type="transmembrane region" description="Helical" evidence="1">
    <location>
        <begin position="19"/>
        <end position="42"/>
    </location>
</feature>
<name>A0A8J2J154_9HEXA</name>
<protein>
    <submittedName>
        <fullName evidence="2">Uncharacterized protein</fullName>
    </submittedName>
</protein>
<sequence length="121" mass="13628">MANKTIQCWCCNNNAKTCLLFAGIQIIYGMMYLIYSIVTWSIRFYPRVKSSLETYYAFGQPALIVIGGMGLILIVLACTDFSSKCFVGFFWTLLQLILLTITLYRLSEMAGGGRVSRWHGG</sequence>
<keyword evidence="1" id="KW-0812">Transmembrane</keyword>
<comment type="caution">
    <text evidence="2">The sequence shown here is derived from an EMBL/GenBank/DDBJ whole genome shotgun (WGS) entry which is preliminary data.</text>
</comment>
<evidence type="ECO:0000313" key="3">
    <source>
        <dbReference type="Proteomes" id="UP000708208"/>
    </source>
</evidence>
<keyword evidence="1" id="KW-0472">Membrane</keyword>
<dbReference type="Proteomes" id="UP000708208">
    <property type="component" value="Unassembled WGS sequence"/>
</dbReference>
<evidence type="ECO:0000313" key="2">
    <source>
        <dbReference type="EMBL" id="CAG7675426.1"/>
    </source>
</evidence>
<dbReference type="EMBL" id="CAJVCH010013491">
    <property type="protein sequence ID" value="CAG7675426.1"/>
    <property type="molecule type" value="Genomic_DNA"/>
</dbReference>